<dbReference type="InterPro" id="IPR025948">
    <property type="entry name" value="HTH-like_dom"/>
</dbReference>
<name>A0A927AWL4_9BACT</name>
<comment type="caution">
    <text evidence="2">The sequence shown here is derived from an EMBL/GenBank/DDBJ whole genome shotgun (WGS) entry which is preliminary data.</text>
</comment>
<evidence type="ECO:0000313" key="3">
    <source>
        <dbReference type="Proteomes" id="UP000598820"/>
    </source>
</evidence>
<keyword evidence="3" id="KW-1185">Reference proteome</keyword>
<dbReference type="Proteomes" id="UP000598820">
    <property type="component" value="Unassembled WGS sequence"/>
</dbReference>
<accession>A0A927AWL4</accession>
<dbReference type="SUPFAM" id="SSF53098">
    <property type="entry name" value="Ribonuclease H-like"/>
    <property type="match status" value="1"/>
</dbReference>
<dbReference type="InterPro" id="IPR048020">
    <property type="entry name" value="Transpos_IS3"/>
</dbReference>
<organism evidence="2 3">
    <name type="scientific">Spirosoma profusum</name>
    <dbReference type="NCBI Taxonomy" id="2771354"/>
    <lineage>
        <taxon>Bacteria</taxon>
        <taxon>Pseudomonadati</taxon>
        <taxon>Bacteroidota</taxon>
        <taxon>Cytophagia</taxon>
        <taxon>Cytophagales</taxon>
        <taxon>Cytophagaceae</taxon>
        <taxon>Spirosoma</taxon>
    </lineage>
</organism>
<dbReference type="NCBIfam" id="NF033516">
    <property type="entry name" value="transpos_IS3"/>
    <property type="match status" value="1"/>
</dbReference>
<reference evidence="2" key="1">
    <citation type="submission" date="2020-09" db="EMBL/GenBank/DDBJ databases">
        <authorList>
            <person name="Kim M.K."/>
        </authorList>
    </citation>
    <scope>NUCLEOTIDE SEQUENCE</scope>
    <source>
        <strain evidence="2">BT702</strain>
    </source>
</reference>
<evidence type="ECO:0000259" key="1">
    <source>
        <dbReference type="PROSITE" id="PS50994"/>
    </source>
</evidence>
<dbReference type="Pfam" id="PF13333">
    <property type="entry name" value="rve_2"/>
    <property type="match status" value="1"/>
</dbReference>
<dbReference type="RefSeq" id="WP_190893558.1">
    <property type="nucleotide sequence ID" value="NZ_JACWZY010000072.1"/>
</dbReference>
<evidence type="ECO:0000313" key="2">
    <source>
        <dbReference type="EMBL" id="MBD2705793.1"/>
    </source>
</evidence>
<dbReference type="Pfam" id="PF00665">
    <property type="entry name" value="rve"/>
    <property type="match status" value="1"/>
</dbReference>
<dbReference type="Pfam" id="PF13276">
    <property type="entry name" value="HTH_21"/>
    <property type="match status" value="1"/>
</dbReference>
<dbReference type="PROSITE" id="PS50994">
    <property type="entry name" value="INTEGRASE"/>
    <property type="match status" value="1"/>
</dbReference>
<feature type="domain" description="Integrase catalytic" evidence="1">
    <location>
        <begin position="125"/>
        <end position="288"/>
    </location>
</feature>
<proteinExistence type="predicted"/>
<dbReference type="InterPro" id="IPR012337">
    <property type="entry name" value="RNaseH-like_sf"/>
</dbReference>
<dbReference type="EMBL" id="JACWZY010000072">
    <property type="protein sequence ID" value="MBD2705793.1"/>
    <property type="molecule type" value="Genomic_DNA"/>
</dbReference>
<dbReference type="InterPro" id="IPR001584">
    <property type="entry name" value="Integrase_cat-core"/>
</dbReference>
<dbReference type="PANTHER" id="PTHR46889">
    <property type="entry name" value="TRANSPOSASE INSF FOR INSERTION SEQUENCE IS3B-RELATED"/>
    <property type="match status" value="1"/>
</dbReference>
<dbReference type="GO" id="GO:0003676">
    <property type="term" value="F:nucleic acid binding"/>
    <property type="evidence" value="ECO:0007669"/>
    <property type="project" value="InterPro"/>
</dbReference>
<dbReference type="Gene3D" id="3.30.420.10">
    <property type="entry name" value="Ribonuclease H-like superfamily/Ribonuclease H"/>
    <property type="match status" value="1"/>
</dbReference>
<dbReference type="PANTHER" id="PTHR46889:SF4">
    <property type="entry name" value="TRANSPOSASE INSO FOR INSERTION SEQUENCE ELEMENT IS911B-RELATED"/>
    <property type="match status" value="1"/>
</dbReference>
<dbReference type="InterPro" id="IPR036397">
    <property type="entry name" value="RNaseH_sf"/>
</dbReference>
<protein>
    <submittedName>
        <fullName evidence="2">IS3 family transposase</fullName>
    </submittedName>
</protein>
<gene>
    <name evidence="2" type="ORF">IC229_34660</name>
</gene>
<sequence length="298" mass="34900">MKLRYELVRELAAEFAVEILCLVLEVSRTAYYRYLRGESYQLTHEKAQYQQLVEQTFAKHKRRYGSRRITAELQEKGHSLGRCQVRTLMKKSGLQAIQPKSFVPRTTDSTHGRGYWPNLLLDQPLPQAPNLVWVSDITYLPLISGEWAYLATWMDIFSRRIVGWQVDETMEDDLVVLPLRRALQVRQPAVGLIIHSDRGGQYISTELKEISRLWHIRPSMSRADDPYDNAFAESLWSRLKAELLEGGVFLSIEDAHTEIFDYIEVYYNRERKHSALGYQSPEQFENRYYTNRTNSVCR</sequence>
<dbReference type="InterPro" id="IPR050900">
    <property type="entry name" value="Transposase_IS3/IS150/IS904"/>
</dbReference>
<dbReference type="GO" id="GO:0015074">
    <property type="term" value="P:DNA integration"/>
    <property type="evidence" value="ECO:0007669"/>
    <property type="project" value="InterPro"/>
</dbReference>
<dbReference type="AlphaFoldDB" id="A0A927AWL4"/>